<dbReference type="InterPro" id="IPR017475">
    <property type="entry name" value="EPS_sugar_tfrase"/>
</dbReference>
<accession>A0A0G0Q448</accession>
<dbReference type="NCBIfam" id="TIGR03025">
    <property type="entry name" value="EPS_sugtrans"/>
    <property type="match status" value="1"/>
</dbReference>
<feature type="transmembrane region" description="Helical" evidence="7">
    <location>
        <begin position="51"/>
        <end position="72"/>
    </location>
</feature>
<evidence type="ECO:0000256" key="5">
    <source>
        <dbReference type="ARBA" id="ARBA00022989"/>
    </source>
</evidence>
<evidence type="ECO:0000256" key="2">
    <source>
        <dbReference type="ARBA" id="ARBA00006464"/>
    </source>
</evidence>
<dbReference type="InterPro" id="IPR003362">
    <property type="entry name" value="Bact_transf"/>
</dbReference>
<evidence type="ECO:0000256" key="4">
    <source>
        <dbReference type="ARBA" id="ARBA00022692"/>
    </source>
</evidence>
<dbReference type="PANTHER" id="PTHR30576">
    <property type="entry name" value="COLANIC BIOSYNTHESIS UDP-GLUCOSE LIPID CARRIER TRANSFERASE"/>
    <property type="match status" value="1"/>
</dbReference>
<evidence type="ECO:0000256" key="6">
    <source>
        <dbReference type="ARBA" id="ARBA00023136"/>
    </source>
</evidence>
<dbReference type="Proteomes" id="UP000034137">
    <property type="component" value="Unassembled WGS sequence"/>
</dbReference>
<dbReference type="GO" id="GO:0016780">
    <property type="term" value="F:phosphotransferase activity, for other substituted phosphate groups"/>
    <property type="evidence" value="ECO:0007669"/>
    <property type="project" value="TreeGrafter"/>
</dbReference>
<evidence type="ECO:0000313" key="10">
    <source>
        <dbReference type="Proteomes" id="UP000034137"/>
    </source>
</evidence>
<gene>
    <name evidence="9" type="ORF">UT64_C0041G0005</name>
</gene>
<comment type="similarity">
    <text evidence="2">Belongs to the bacterial sugar transferase family.</text>
</comment>
<proteinExistence type="inferred from homology"/>
<dbReference type="Pfam" id="PF02397">
    <property type="entry name" value="Bac_transf"/>
    <property type="match status" value="1"/>
</dbReference>
<feature type="transmembrane region" description="Helical" evidence="7">
    <location>
        <begin position="271"/>
        <end position="295"/>
    </location>
</feature>
<dbReference type="PATRIC" id="fig|1618642.3.peg.748"/>
<keyword evidence="4 7" id="KW-0812">Transmembrane</keyword>
<feature type="transmembrane region" description="Helical" evidence="7">
    <location>
        <begin position="84"/>
        <end position="105"/>
    </location>
</feature>
<dbReference type="Pfam" id="PF13727">
    <property type="entry name" value="CoA_binding_3"/>
    <property type="match status" value="1"/>
</dbReference>
<evidence type="ECO:0000259" key="8">
    <source>
        <dbReference type="Pfam" id="PF02397"/>
    </source>
</evidence>
<feature type="domain" description="Bacterial sugar transferase" evidence="8">
    <location>
        <begin position="269"/>
        <end position="465"/>
    </location>
</feature>
<name>A0A0G0Q448_9BACT</name>
<dbReference type="EMBL" id="LBXO01000041">
    <property type="protein sequence ID" value="KKR32141.1"/>
    <property type="molecule type" value="Genomic_DNA"/>
</dbReference>
<comment type="subcellular location">
    <subcellularLocation>
        <location evidence="1">Membrane</location>
        <topology evidence="1">Multi-pass membrane protein</topology>
    </subcellularLocation>
</comment>
<evidence type="ECO:0000256" key="1">
    <source>
        <dbReference type="ARBA" id="ARBA00004141"/>
    </source>
</evidence>
<sequence length="471" mass="54019">MKKAELFFSFLLVPLDYLMIVLAAIAAYNIRFAQITAEIRPIIFNLPFKEYFYIVLLVGLIWIIIFALSGLYNIRSTRSLIKELYYVFLACSTGLVAIVVFIFFFRELFSSRFIVLAAWMLAIIFVSIERSLIRLIQRILFRYDIGVHKVVIVGNSKSSDILINKFSSDLNSGYEVVKRLRDFSIETAQELEEFLKGKEVDEIIQSDPNMSKAETLRLYDFAYDNHLTFKYAADLLDTKVLKTEVTEIAGLPIVEVKKTSLEGWGRINKRIFDIVVSIILLILTSPITLITAILIKLDSKGPVFFSEKDDGSPIYRVGQGGRLFKYFKFRSMIKRSDGMRYNELAEKNLRTDGPLVKIKDDPRITRVGKFIRRYSIDELVELLLVLKGDMSLVGPRPHLPEEVAKYEQSHKKVLTIKPGITGLAQVSGRSDLSFEEEVKLDTYYIENWNLLLDLSILLKTPIAVLRSRNAE</sequence>
<reference evidence="9 10" key="1">
    <citation type="journal article" date="2015" name="Nature">
        <title>rRNA introns, odd ribosomes, and small enigmatic genomes across a large radiation of phyla.</title>
        <authorList>
            <person name="Brown C.T."/>
            <person name="Hug L.A."/>
            <person name="Thomas B.C."/>
            <person name="Sharon I."/>
            <person name="Castelle C.J."/>
            <person name="Singh A."/>
            <person name="Wilkins M.J."/>
            <person name="Williams K.H."/>
            <person name="Banfield J.F."/>
        </authorList>
    </citation>
    <scope>NUCLEOTIDE SEQUENCE [LARGE SCALE GENOMIC DNA]</scope>
</reference>
<evidence type="ECO:0000256" key="3">
    <source>
        <dbReference type="ARBA" id="ARBA00022679"/>
    </source>
</evidence>
<dbReference type="GO" id="GO:0016020">
    <property type="term" value="C:membrane"/>
    <property type="evidence" value="ECO:0007669"/>
    <property type="project" value="UniProtKB-SubCell"/>
</dbReference>
<dbReference type="PANTHER" id="PTHR30576:SF0">
    <property type="entry name" value="UNDECAPRENYL-PHOSPHATE N-ACETYLGALACTOSAMINYL 1-PHOSPHATE TRANSFERASE-RELATED"/>
    <property type="match status" value="1"/>
</dbReference>
<feature type="transmembrane region" description="Helical" evidence="7">
    <location>
        <begin position="7"/>
        <end position="31"/>
    </location>
</feature>
<dbReference type="AlphaFoldDB" id="A0A0G0Q448"/>
<protein>
    <recommendedName>
        <fullName evidence="8">Bacterial sugar transferase domain-containing protein</fullName>
    </recommendedName>
</protein>
<keyword evidence="6 7" id="KW-0472">Membrane</keyword>
<evidence type="ECO:0000256" key="7">
    <source>
        <dbReference type="SAM" id="Phobius"/>
    </source>
</evidence>
<keyword evidence="5 7" id="KW-1133">Transmembrane helix</keyword>
<keyword evidence="3" id="KW-0808">Transferase</keyword>
<evidence type="ECO:0000313" key="9">
    <source>
        <dbReference type="EMBL" id="KKR32141.1"/>
    </source>
</evidence>
<comment type="caution">
    <text evidence="9">The sequence shown here is derived from an EMBL/GenBank/DDBJ whole genome shotgun (WGS) entry which is preliminary data.</text>
</comment>
<organism evidence="9 10">
    <name type="scientific">Candidatus Falkowbacteria bacterium GW2011_GWF2_39_8</name>
    <dbReference type="NCBI Taxonomy" id="1618642"/>
    <lineage>
        <taxon>Bacteria</taxon>
        <taxon>Candidatus Falkowiibacteriota</taxon>
    </lineage>
</organism>
<feature type="transmembrane region" description="Helical" evidence="7">
    <location>
        <begin position="111"/>
        <end position="128"/>
    </location>
</feature>